<dbReference type="PANTHER" id="PTHR21314:SF0">
    <property type="entry name" value="QUEUOSINE 5'-PHOSPHATE N-GLYCOSYLASE_HYDROLASE"/>
    <property type="match status" value="1"/>
</dbReference>
<evidence type="ECO:0000256" key="2">
    <source>
        <dbReference type="ARBA" id="ARBA00035119"/>
    </source>
</evidence>
<dbReference type="OrthoDB" id="416777at2759"/>
<feature type="compositionally biased region" description="Basic and acidic residues" evidence="7">
    <location>
        <begin position="465"/>
        <end position="476"/>
    </location>
</feature>
<comment type="catalytic activity">
    <reaction evidence="5 6">
        <text>queuosine 5'-phosphate + H2O = queuine + D-ribose 5-phosphate</text>
        <dbReference type="Rhea" id="RHEA:75387"/>
        <dbReference type="ChEBI" id="CHEBI:15377"/>
        <dbReference type="ChEBI" id="CHEBI:17433"/>
        <dbReference type="ChEBI" id="CHEBI:78346"/>
        <dbReference type="ChEBI" id="CHEBI:194371"/>
    </reaction>
    <physiologicalReaction direction="left-to-right" evidence="5 6">
        <dbReference type="Rhea" id="RHEA:75388"/>
    </physiologicalReaction>
</comment>
<dbReference type="eggNOG" id="KOG2524">
    <property type="taxonomic scope" value="Eukaryota"/>
</dbReference>
<gene>
    <name evidence="8" type="ORF">THAOC_15635</name>
</gene>
<dbReference type="EMBL" id="AGNL01018061">
    <property type="protein sequence ID" value="EJK63697.1"/>
    <property type="molecule type" value="Genomic_DNA"/>
</dbReference>
<comment type="caution">
    <text evidence="8">The sequence shown here is derived from an EMBL/GenBank/DDBJ whole genome shotgun (WGS) entry which is preliminary data.</text>
</comment>
<evidence type="ECO:0000256" key="4">
    <source>
        <dbReference type="ARBA" id="ARBA00035393"/>
    </source>
</evidence>
<dbReference type="AlphaFoldDB" id="K0SZW8"/>
<accession>K0SZW8</accession>
<feature type="region of interest" description="Disordered" evidence="7">
    <location>
        <begin position="1"/>
        <end position="22"/>
    </location>
</feature>
<proteinExistence type="inferred from homology"/>
<protein>
    <recommendedName>
        <fullName evidence="3 6">Queuosine 5'-phosphate N-glycosylase/hydrolase</fullName>
        <ecNumber evidence="6">3.2.2.-</ecNumber>
    </recommendedName>
    <alternativeName>
        <fullName evidence="4 6">Queuosine-nucleotide N-glycosylase/hydrolase</fullName>
    </alternativeName>
</protein>
<dbReference type="Proteomes" id="UP000266841">
    <property type="component" value="Unassembled WGS sequence"/>
</dbReference>
<reference evidence="8 9" key="1">
    <citation type="journal article" date="2012" name="Genome Biol.">
        <title>Genome and low-iron response of an oceanic diatom adapted to chronic iron limitation.</title>
        <authorList>
            <person name="Lommer M."/>
            <person name="Specht M."/>
            <person name="Roy A.S."/>
            <person name="Kraemer L."/>
            <person name="Andreson R."/>
            <person name="Gutowska M.A."/>
            <person name="Wolf J."/>
            <person name="Bergner S.V."/>
            <person name="Schilhabel M.B."/>
            <person name="Klostermeier U.C."/>
            <person name="Beiko R.G."/>
            <person name="Rosenstiel P."/>
            <person name="Hippler M."/>
            <person name="Laroche J."/>
        </authorList>
    </citation>
    <scope>NUCLEOTIDE SEQUENCE [LARGE SCALE GENOMIC DNA]</scope>
    <source>
        <strain evidence="8 9">CCMP1005</strain>
    </source>
</reference>
<comment type="similarity">
    <text evidence="2 6">Belongs to the QNG1 protein family.</text>
</comment>
<keyword evidence="9" id="KW-1185">Reference proteome</keyword>
<dbReference type="EC" id="3.2.2.-" evidence="6"/>
<evidence type="ECO:0000256" key="3">
    <source>
        <dbReference type="ARBA" id="ARBA00035306"/>
    </source>
</evidence>
<evidence type="ECO:0000313" key="9">
    <source>
        <dbReference type="Proteomes" id="UP000266841"/>
    </source>
</evidence>
<keyword evidence="1 6" id="KW-0378">Hydrolase</keyword>
<feature type="region of interest" description="Disordered" evidence="7">
    <location>
        <begin position="456"/>
        <end position="486"/>
    </location>
</feature>
<evidence type="ECO:0000256" key="1">
    <source>
        <dbReference type="ARBA" id="ARBA00022801"/>
    </source>
</evidence>
<sequence>MTVRVHVSAPATTKVKHGQGQASVCQHERKTDAATLSDALRVISQFGAQASVRPQVATNQPTALATETELKLNWGTGPVGSASARSITLPRPITNPPHAQSQMNDFSPTKLVRASCQEWLRKEGGEIVSISNDGLDTLALEITAQIRASSRLEVAEWDAEGWHYTGDGFRLAGKDEEEVEMERMERVALYILALDSINFCFWPIEQHSADYGSDDQVNGLEYEHLAIALRKLAEQDDEESAHDAYAFSPSNLVNLTADKMRFMLSEHFPRPAILQVKGKTVSVAYELPDLDIRCKLLNELGERLIKMHNGSALQMISKADRSADRLVAIILETLPGFRDYIDPATSAGPQRSDDWASIVERSPQLVHFYKRAQIATADLWAAMGRGRTLIDSSTLSCRVPQILRHAGAIRYSDSLAERVDNQVEVEIGSAEEMGIRAATVVAVDQLVTKVKDLLQNSNDGEDYSDIDKLSRRETRSGESAGGTPSS</sequence>
<comment type="function">
    <text evidence="6">Catalyzes the hydrolysis of queuosine 5'-phosphate, releasing the nucleobase queuine (q). Is required for salvage of queuine from exogenous queuosine (Q) that is imported and then converted to queuosine 5'-phosphate intracellularly.</text>
</comment>
<dbReference type="PANTHER" id="PTHR21314">
    <property type="entry name" value="QUEUOSINE 5'-PHOSPHATE N-GLYCOSYLASE_HYDROLASE-RELATED"/>
    <property type="match status" value="1"/>
</dbReference>
<evidence type="ECO:0000313" key="8">
    <source>
        <dbReference type="EMBL" id="EJK63697.1"/>
    </source>
</evidence>
<dbReference type="Pfam" id="PF10343">
    <property type="entry name" value="Q_salvage"/>
    <property type="match status" value="1"/>
</dbReference>
<dbReference type="GO" id="GO:0006400">
    <property type="term" value="P:tRNA modification"/>
    <property type="evidence" value="ECO:0007669"/>
    <property type="project" value="TreeGrafter"/>
</dbReference>
<name>K0SZW8_THAOC</name>
<evidence type="ECO:0000256" key="7">
    <source>
        <dbReference type="SAM" id="MobiDB-lite"/>
    </source>
</evidence>
<evidence type="ECO:0000256" key="5">
    <source>
        <dbReference type="ARBA" id="ARBA00048204"/>
    </source>
</evidence>
<organism evidence="8 9">
    <name type="scientific">Thalassiosira oceanica</name>
    <name type="common">Marine diatom</name>
    <dbReference type="NCBI Taxonomy" id="159749"/>
    <lineage>
        <taxon>Eukaryota</taxon>
        <taxon>Sar</taxon>
        <taxon>Stramenopiles</taxon>
        <taxon>Ochrophyta</taxon>
        <taxon>Bacillariophyta</taxon>
        <taxon>Coscinodiscophyceae</taxon>
        <taxon>Thalassiosirophycidae</taxon>
        <taxon>Thalassiosirales</taxon>
        <taxon>Thalassiosiraceae</taxon>
        <taxon>Thalassiosira</taxon>
    </lineage>
</organism>
<dbReference type="GO" id="GO:0016787">
    <property type="term" value="F:hydrolase activity"/>
    <property type="evidence" value="ECO:0007669"/>
    <property type="project" value="UniProtKB-KW"/>
</dbReference>
<dbReference type="OMA" id="ANINLCA"/>
<dbReference type="InterPro" id="IPR019438">
    <property type="entry name" value="Q_salvage"/>
</dbReference>
<evidence type="ECO:0000256" key="6">
    <source>
        <dbReference type="RuleBase" id="RU365002"/>
    </source>
</evidence>